<feature type="domain" description="TonB-dependent receptor-like beta-barrel" evidence="12">
    <location>
        <begin position="283"/>
        <end position="627"/>
    </location>
</feature>
<dbReference type="AlphaFoldDB" id="A0A1G5M7U3"/>
<evidence type="ECO:0000313" key="14">
    <source>
        <dbReference type="EMBL" id="SCZ21267.1"/>
    </source>
</evidence>
<comment type="similarity">
    <text evidence="10 11">Belongs to the TonB-dependent receptor family.</text>
</comment>
<protein>
    <submittedName>
        <fullName evidence="14">Vitamin B12 transporter</fullName>
    </submittedName>
</protein>
<dbReference type="PANTHER" id="PTHR30069:SF53">
    <property type="entry name" value="COLICIN I RECEPTOR-RELATED"/>
    <property type="match status" value="1"/>
</dbReference>
<dbReference type="InterPro" id="IPR037066">
    <property type="entry name" value="Plug_dom_sf"/>
</dbReference>
<keyword evidence="15" id="KW-1185">Reference proteome</keyword>
<keyword evidence="4 10" id="KW-0812">Transmembrane</keyword>
<evidence type="ECO:0000259" key="12">
    <source>
        <dbReference type="Pfam" id="PF00593"/>
    </source>
</evidence>
<gene>
    <name evidence="14" type="ORF">SAMN03080610_00240</name>
</gene>
<evidence type="ECO:0000256" key="1">
    <source>
        <dbReference type="ARBA" id="ARBA00004571"/>
    </source>
</evidence>
<sequence>MFFSRPSREGVPPQRFVAVCAGLLVTAGLSPAAAQDDDVIELPELSVTANLTATPLTEVGSAVTIITGEELRQQNIHDATEALRQVPGVIVNAAGPRGQFTQLRIRGSEGNQTKIFVDGIPVNDPARGSEFDFAHLLADNIERIEVLRGPQSALYGSDAIGGVVNIITRRAEPGTHLTGRLEAGSHKTLSGNATIGTAGTNYDFLAGASGVRTDGVSVADKRLGNPEDDGYENGTFFAKGGVDVTDWLNLSGVARYTRLRTDLDSEGFLPSVGHTGPLDSNQDMKGDQLFTRAQAKVTLLDGHWEQLAGISYTDQTRDYRDLDPTIVTSSYEGERLQFDYRSTFMFDTPAIADAGHTLTFGVERGEDSAVSDSAWSSFDRSITSTGFIGQYQLSLFEDLSLTAGLRHDQNDLFDDATTYRLTGAYNLRRTGTKLHASYGTGVKNPTLFELYGYTNTYRGNPDLEPEEAKGFDVGVTQAFWANRASLDVTYFNQEISDLITGSGQSSINQPGESKIDGVEVALTVEPLDNLTVTGSYTYTDGEDATGEKLIRRPQNVASLVVNYAFLQGRANVNVSVDYSGEQTDWVWTDAFYMNRETITLDPYTLVDVAASYDITDNTQIYGRVENLLDEKAYDQWGYDREGVSAYAGVRLTF</sequence>
<proteinExistence type="inferred from homology"/>
<dbReference type="STRING" id="1120955.SAMN03080610_00240"/>
<dbReference type="GO" id="GO:0015889">
    <property type="term" value="P:cobalamin transport"/>
    <property type="evidence" value="ECO:0007669"/>
    <property type="project" value="TreeGrafter"/>
</dbReference>
<evidence type="ECO:0000256" key="3">
    <source>
        <dbReference type="ARBA" id="ARBA00022452"/>
    </source>
</evidence>
<evidence type="ECO:0000256" key="5">
    <source>
        <dbReference type="ARBA" id="ARBA00022729"/>
    </source>
</evidence>
<dbReference type="PROSITE" id="PS52016">
    <property type="entry name" value="TONB_DEPENDENT_REC_3"/>
    <property type="match status" value="1"/>
</dbReference>
<evidence type="ECO:0000256" key="4">
    <source>
        <dbReference type="ARBA" id="ARBA00022692"/>
    </source>
</evidence>
<evidence type="ECO:0000256" key="7">
    <source>
        <dbReference type="ARBA" id="ARBA00023077"/>
    </source>
</evidence>
<name>A0A1G5M7U3_AFIMA</name>
<evidence type="ECO:0000256" key="10">
    <source>
        <dbReference type="PROSITE-ProRule" id="PRU01360"/>
    </source>
</evidence>
<dbReference type="EMBL" id="FMVW01000001">
    <property type="protein sequence ID" value="SCZ21267.1"/>
    <property type="molecule type" value="Genomic_DNA"/>
</dbReference>
<reference evidence="14 15" key="1">
    <citation type="submission" date="2016-10" db="EMBL/GenBank/DDBJ databases">
        <authorList>
            <person name="de Groot N.N."/>
        </authorList>
    </citation>
    <scope>NUCLEOTIDE SEQUENCE [LARGE SCALE GENOMIC DNA]</scope>
    <source>
        <strain evidence="14 15">DSM 2698</strain>
    </source>
</reference>
<evidence type="ECO:0000256" key="6">
    <source>
        <dbReference type="ARBA" id="ARBA00023065"/>
    </source>
</evidence>
<dbReference type="PANTHER" id="PTHR30069">
    <property type="entry name" value="TONB-DEPENDENT OUTER MEMBRANE RECEPTOR"/>
    <property type="match status" value="1"/>
</dbReference>
<dbReference type="Gene3D" id="2.40.170.20">
    <property type="entry name" value="TonB-dependent receptor, beta-barrel domain"/>
    <property type="match status" value="1"/>
</dbReference>
<dbReference type="InterPro" id="IPR036942">
    <property type="entry name" value="Beta-barrel_TonB_sf"/>
</dbReference>
<dbReference type="InterPro" id="IPR000531">
    <property type="entry name" value="Beta-barrel_TonB"/>
</dbReference>
<keyword evidence="5" id="KW-0732">Signal</keyword>
<keyword evidence="8 10" id="KW-0472">Membrane</keyword>
<evidence type="ECO:0000259" key="13">
    <source>
        <dbReference type="Pfam" id="PF07715"/>
    </source>
</evidence>
<dbReference type="CDD" id="cd01347">
    <property type="entry name" value="ligand_gated_channel"/>
    <property type="match status" value="1"/>
</dbReference>
<evidence type="ECO:0000256" key="2">
    <source>
        <dbReference type="ARBA" id="ARBA00022448"/>
    </source>
</evidence>
<keyword evidence="3 10" id="KW-1134">Transmembrane beta strand</keyword>
<dbReference type="Gene3D" id="2.170.130.10">
    <property type="entry name" value="TonB-dependent receptor, plug domain"/>
    <property type="match status" value="1"/>
</dbReference>
<dbReference type="Proteomes" id="UP000199347">
    <property type="component" value="Unassembled WGS sequence"/>
</dbReference>
<dbReference type="Pfam" id="PF07715">
    <property type="entry name" value="Plug"/>
    <property type="match status" value="1"/>
</dbReference>
<evidence type="ECO:0000256" key="8">
    <source>
        <dbReference type="ARBA" id="ARBA00023136"/>
    </source>
</evidence>
<evidence type="ECO:0000256" key="11">
    <source>
        <dbReference type="RuleBase" id="RU003357"/>
    </source>
</evidence>
<dbReference type="SUPFAM" id="SSF56935">
    <property type="entry name" value="Porins"/>
    <property type="match status" value="1"/>
</dbReference>
<dbReference type="GO" id="GO:0009279">
    <property type="term" value="C:cell outer membrane"/>
    <property type="evidence" value="ECO:0007669"/>
    <property type="project" value="UniProtKB-SubCell"/>
</dbReference>
<dbReference type="InterPro" id="IPR012910">
    <property type="entry name" value="Plug_dom"/>
</dbReference>
<organism evidence="14 15">
    <name type="scientific">Afifella marina DSM 2698</name>
    <dbReference type="NCBI Taxonomy" id="1120955"/>
    <lineage>
        <taxon>Bacteria</taxon>
        <taxon>Pseudomonadati</taxon>
        <taxon>Pseudomonadota</taxon>
        <taxon>Alphaproteobacteria</taxon>
        <taxon>Hyphomicrobiales</taxon>
        <taxon>Afifellaceae</taxon>
        <taxon>Afifella</taxon>
    </lineage>
</organism>
<accession>A0A1G5M7U3</accession>
<dbReference type="InterPro" id="IPR039426">
    <property type="entry name" value="TonB-dep_rcpt-like"/>
</dbReference>
<dbReference type="Pfam" id="PF00593">
    <property type="entry name" value="TonB_dep_Rec_b-barrel"/>
    <property type="match status" value="1"/>
</dbReference>
<comment type="subcellular location">
    <subcellularLocation>
        <location evidence="1 10">Cell outer membrane</location>
        <topology evidence="1 10">Multi-pass membrane protein</topology>
    </subcellularLocation>
</comment>
<dbReference type="GO" id="GO:0006811">
    <property type="term" value="P:monoatomic ion transport"/>
    <property type="evidence" value="ECO:0007669"/>
    <property type="project" value="UniProtKB-KW"/>
</dbReference>
<dbReference type="OrthoDB" id="9760333at2"/>
<keyword evidence="9 10" id="KW-0998">Cell outer membrane</keyword>
<keyword evidence="2 10" id="KW-0813">Transport</keyword>
<evidence type="ECO:0000313" key="15">
    <source>
        <dbReference type="Proteomes" id="UP000199347"/>
    </source>
</evidence>
<keyword evidence="6" id="KW-0406">Ion transport</keyword>
<dbReference type="RefSeq" id="WP_092809067.1">
    <property type="nucleotide sequence ID" value="NZ_FMVW01000001.1"/>
</dbReference>
<evidence type="ECO:0000256" key="9">
    <source>
        <dbReference type="ARBA" id="ARBA00023237"/>
    </source>
</evidence>
<feature type="domain" description="TonB-dependent receptor plug" evidence="13">
    <location>
        <begin position="57"/>
        <end position="163"/>
    </location>
</feature>
<keyword evidence="7 11" id="KW-0798">TonB box</keyword>